<feature type="non-terminal residue" evidence="2">
    <location>
        <position position="1"/>
    </location>
</feature>
<protein>
    <submittedName>
        <fullName evidence="2">Uncharacterized protein</fullName>
    </submittedName>
</protein>
<accession>A0A061RRE5</accession>
<evidence type="ECO:0000256" key="1">
    <source>
        <dbReference type="SAM" id="MobiDB-lite"/>
    </source>
</evidence>
<proteinExistence type="predicted"/>
<gene>
    <name evidence="2" type="ORF">TSPGSL018_23003</name>
</gene>
<reference evidence="2" key="1">
    <citation type="submission" date="2014-05" db="EMBL/GenBank/DDBJ databases">
        <title>The transcriptome of the halophilic microalga Tetraselmis sp. GSL018 isolated from the Great Salt Lake, Utah.</title>
        <authorList>
            <person name="Jinkerson R.E."/>
            <person name="D'Adamo S."/>
            <person name="Posewitz M.C."/>
        </authorList>
    </citation>
    <scope>NUCLEOTIDE SEQUENCE</scope>
    <source>
        <strain evidence="2">GSL018</strain>
    </source>
</reference>
<dbReference type="AlphaFoldDB" id="A0A061RRE5"/>
<evidence type="ECO:0000313" key="2">
    <source>
        <dbReference type="EMBL" id="JAC75462.1"/>
    </source>
</evidence>
<organism evidence="2">
    <name type="scientific">Tetraselmis sp. GSL018</name>
    <dbReference type="NCBI Taxonomy" id="582737"/>
    <lineage>
        <taxon>Eukaryota</taxon>
        <taxon>Viridiplantae</taxon>
        <taxon>Chlorophyta</taxon>
        <taxon>core chlorophytes</taxon>
        <taxon>Chlorodendrophyceae</taxon>
        <taxon>Chlorodendrales</taxon>
        <taxon>Chlorodendraceae</taxon>
        <taxon>Tetraselmis</taxon>
    </lineage>
</organism>
<dbReference type="EMBL" id="GBEZ01010185">
    <property type="protein sequence ID" value="JAC75462.1"/>
    <property type="molecule type" value="Transcribed_RNA"/>
</dbReference>
<name>A0A061RRE5_9CHLO</name>
<feature type="region of interest" description="Disordered" evidence="1">
    <location>
        <begin position="1"/>
        <end position="20"/>
    </location>
</feature>
<sequence length="87" mass="9272">TTLALDEVPNPTGGMGQAKQDGYHSQVVGMLLSPIQVDDPPMLLVHAAACFTARACGWHNAGIPPQSPPTCRVKCCTEVLEETREGR</sequence>
<feature type="non-terminal residue" evidence="2">
    <location>
        <position position="87"/>
    </location>
</feature>